<dbReference type="InterPro" id="IPR035919">
    <property type="entry name" value="EAL_sf"/>
</dbReference>
<organism evidence="2">
    <name type="scientific">Brucella pituitosa</name>
    <dbReference type="NCBI Taxonomy" id="571256"/>
    <lineage>
        <taxon>Bacteria</taxon>
        <taxon>Pseudomonadati</taxon>
        <taxon>Pseudomonadota</taxon>
        <taxon>Alphaproteobacteria</taxon>
        <taxon>Hyphomicrobiales</taxon>
        <taxon>Brucellaceae</taxon>
        <taxon>Brucella/Ochrobactrum group</taxon>
        <taxon>Brucella</taxon>
    </lineage>
</organism>
<comment type="caution">
    <text evidence="2">The sequence shown here is derived from an EMBL/GenBank/DDBJ whole genome shotgun (WGS) entry which is preliminary data.</text>
</comment>
<dbReference type="PANTHER" id="PTHR33121">
    <property type="entry name" value="CYCLIC DI-GMP PHOSPHODIESTERASE PDEF"/>
    <property type="match status" value="1"/>
</dbReference>
<dbReference type="GO" id="GO:0071111">
    <property type="term" value="F:cyclic-guanylate-specific phosphodiesterase activity"/>
    <property type="evidence" value="ECO:0007669"/>
    <property type="project" value="InterPro"/>
</dbReference>
<dbReference type="InterPro" id="IPR050706">
    <property type="entry name" value="Cyclic-di-GMP_PDE-like"/>
</dbReference>
<dbReference type="CDD" id="cd01948">
    <property type="entry name" value="EAL"/>
    <property type="match status" value="1"/>
</dbReference>
<dbReference type="AlphaFoldDB" id="A0A643EUY2"/>
<dbReference type="Gene3D" id="3.20.20.450">
    <property type="entry name" value="EAL domain"/>
    <property type="match status" value="1"/>
</dbReference>
<dbReference type="PANTHER" id="PTHR33121:SF23">
    <property type="entry name" value="CYCLIC DI-GMP PHOSPHODIESTERASE PDEB"/>
    <property type="match status" value="1"/>
</dbReference>
<dbReference type="InterPro" id="IPR001633">
    <property type="entry name" value="EAL_dom"/>
</dbReference>
<dbReference type="EMBL" id="VZPE01000014">
    <property type="protein sequence ID" value="KAB0566158.1"/>
    <property type="molecule type" value="Genomic_DNA"/>
</dbReference>
<proteinExistence type="predicted"/>
<evidence type="ECO:0000259" key="1">
    <source>
        <dbReference type="PROSITE" id="PS50883"/>
    </source>
</evidence>
<feature type="domain" description="EAL" evidence="1">
    <location>
        <begin position="118"/>
        <end position="368"/>
    </location>
</feature>
<name>A0A643EUY2_9HYPH</name>
<gene>
    <name evidence="2" type="ORF">F7Q93_22230</name>
</gene>
<dbReference type="Pfam" id="PF00563">
    <property type="entry name" value="EAL"/>
    <property type="match status" value="1"/>
</dbReference>
<sequence>MKPTNCLSVVIDNLPSIEAAYSEGMAVRTLFEVWRRIDSFFGSEIETSEIEPWGITLHFTDEHGFSFVRRLEDLLSYISTTPVGVGKNKLIVAVSIRSSRSDESLGSAKLDVEQYLEDMRTAIAAYSSLSDGKIIFAEQNIVSVNQSHAPLYKECLVRIEDADGNVIMPGAFLPAVERLGLMRPIDRQVVRSVMDELRRRPDVILGCNVSGMSVSNDLWWHSILRDLRHDPQLARRLVIEITETLLPPNLDSALELVTALRATGCRVAVDDFGAGYSTIAFARSASPDIVKVDGSFMRELNTGLSRPDLLEHLVMLASHFAPHVVVEGVETEADFLVAKRSGANWCQGYLFTPPALLGVRNKQVNTTLISRKLSEMKMID</sequence>
<evidence type="ECO:0000313" key="2">
    <source>
        <dbReference type="EMBL" id="KAB0566158.1"/>
    </source>
</evidence>
<dbReference type="SMART" id="SM00052">
    <property type="entry name" value="EAL"/>
    <property type="match status" value="1"/>
</dbReference>
<accession>A0A643EUY2</accession>
<reference evidence="2" key="1">
    <citation type="submission" date="2019-09" db="EMBL/GenBank/DDBJ databases">
        <title>Draft genome sequences of 48 bacterial type strains from the CCUG.</title>
        <authorList>
            <person name="Tunovic T."/>
            <person name="Pineiro-Iglesias B."/>
            <person name="Unosson C."/>
            <person name="Inganas E."/>
            <person name="Ohlen M."/>
            <person name="Cardew S."/>
            <person name="Jensie-Markopoulos S."/>
            <person name="Salva-Serra F."/>
            <person name="Jaen-Luchoro D."/>
            <person name="Karlsson R."/>
            <person name="Svensson-Stadler L."/>
            <person name="Chun J."/>
            <person name="Moore E."/>
        </authorList>
    </citation>
    <scope>NUCLEOTIDE SEQUENCE</scope>
    <source>
        <strain evidence="2">CCUG 50899</strain>
    </source>
</reference>
<protein>
    <submittedName>
        <fullName evidence="2">EAL domain-containing protein</fullName>
    </submittedName>
</protein>
<dbReference type="SUPFAM" id="SSF141868">
    <property type="entry name" value="EAL domain-like"/>
    <property type="match status" value="1"/>
</dbReference>
<dbReference type="PROSITE" id="PS50883">
    <property type="entry name" value="EAL"/>
    <property type="match status" value="1"/>
</dbReference>